<sequence>MSGADRGQSLSPPPLKKRKVESTTTKKTVSSFFTPTSKKEPEAVTWRIIHDSLLLGRYQPRDPAPGNEVKHGKQRSRKIAAFDLDSTLIQTTSGNTFAKDAADWRWWHGVVPGKLKKLHADGYNIAILTNQGSITLVPSPKSKTPKAELHALTTFKAKTTAVLSNFDFPITLLAATQRDIYRKPRTGMWIELLEELDLDEPSADGGVDLGQSFFVGDAGGRAAAEQADGAAGRKADHSCSDRDMAANVGIQFHTPEEYFLEGAVMPFVRPFDPSNYLLSEMEAVSASSTDVTPMVIGKKNSLDIIIMCGSPGCGKSTFFWRSLKPLGYERVNQDLLKTREKCVKVATEYLKSGTSVAVDNTNADVATRKVWLDLGAKVGVPVRCMWFTAPPSLCQHNDTVRALAGEGLNGFNPEKRVILPHSAFAGFRSRFKEPDIKEGFQDVVKVDFQFQGSEQERKAWSRYWI</sequence>
<dbReference type="NCBIfam" id="TIGR01664">
    <property type="entry name" value="DNA-3'-Pase"/>
    <property type="match status" value="1"/>
</dbReference>
<dbReference type="InterPro" id="IPR006551">
    <property type="entry name" value="Polynucleotide_phosphatase"/>
</dbReference>
<dbReference type="Pfam" id="PF13671">
    <property type="entry name" value="AAA_33"/>
    <property type="match status" value="1"/>
</dbReference>
<dbReference type="SUPFAM" id="SSF52540">
    <property type="entry name" value="P-loop containing nucleoside triphosphate hydrolases"/>
    <property type="match status" value="1"/>
</dbReference>
<keyword evidence="2" id="KW-0418">Kinase</keyword>
<dbReference type="Pfam" id="PF08645">
    <property type="entry name" value="PNK3P"/>
    <property type="match status" value="1"/>
</dbReference>
<dbReference type="GO" id="GO:0003690">
    <property type="term" value="F:double-stranded DNA binding"/>
    <property type="evidence" value="ECO:0007669"/>
    <property type="project" value="TreeGrafter"/>
</dbReference>
<name>A0AA43QIJ1_9LECA</name>
<proteinExistence type="predicted"/>
<dbReference type="PANTHER" id="PTHR12083:SF9">
    <property type="entry name" value="BIFUNCTIONAL POLYNUCLEOTIDE PHOSPHATASE_KINASE"/>
    <property type="match status" value="1"/>
</dbReference>
<dbReference type="InterPro" id="IPR036412">
    <property type="entry name" value="HAD-like_sf"/>
</dbReference>
<dbReference type="InterPro" id="IPR013954">
    <property type="entry name" value="PNK3P"/>
</dbReference>
<dbReference type="InterPro" id="IPR006549">
    <property type="entry name" value="HAD-SF_hydro_IIIA"/>
</dbReference>
<feature type="region of interest" description="Disordered" evidence="1">
    <location>
        <begin position="1"/>
        <end position="38"/>
    </location>
</feature>
<dbReference type="Gene3D" id="3.40.50.1000">
    <property type="entry name" value="HAD superfamily/HAD-like"/>
    <property type="match status" value="1"/>
</dbReference>
<feature type="compositionally biased region" description="Low complexity" evidence="1">
    <location>
        <begin position="22"/>
        <end position="36"/>
    </location>
</feature>
<dbReference type="FunFam" id="3.40.50.300:FF:000737">
    <property type="entry name" value="Bifunctional polynucleotide phosphatase/kinase"/>
    <property type="match status" value="1"/>
</dbReference>
<dbReference type="SUPFAM" id="SSF56784">
    <property type="entry name" value="HAD-like"/>
    <property type="match status" value="1"/>
</dbReference>
<protein>
    <submittedName>
        <fullName evidence="2">DNA kinase/phosphatase Pnk1</fullName>
    </submittedName>
</protein>
<keyword evidence="3" id="KW-1185">Reference proteome</keyword>
<dbReference type="InterPro" id="IPR023214">
    <property type="entry name" value="HAD_sf"/>
</dbReference>
<dbReference type="GO" id="GO:0006281">
    <property type="term" value="P:DNA repair"/>
    <property type="evidence" value="ECO:0007669"/>
    <property type="project" value="TreeGrafter"/>
</dbReference>
<dbReference type="Gene3D" id="3.40.50.300">
    <property type="entry name" value="P-loop containing nucleotide triphosphate hydrolases"/>
    <property type="match status" value="1"/>
</dbReference>
<dbReference type="Proteomes" id="UP001161017">
    <property type="component" value="Unassembled WGS sequence"/>
</dbReference>
<dbReference type="AlphaFoldDB" id="A0AA43QIJ1"/>
<dbReference type="InterPro" id="IPR027417">
    <property type="entry name" value="P-loop_NTPase"/>
</dbReference>
<dbReference type="GO" id="GO:0046403">
    <property type="term" value="F:polynucleotide 3'-phosphatase activity"/>
    <property type="evidence" value="ECO:0007669"/>
    <property type="project" value="TreeGrafter"/>
</dbReference>
<reference evidence="2" key="1">
    <citation type="journal article" date="2023" name="Genome Biol. Evol.">
        <title>First Whole Genome Sequence and Flow Cytometry Genome Size Data for the Lichen-Forming Fungus Ramalina farinacea (Ascomycota).</title>
        <authorList>
            <person name="Llewellyn T."/>
            <person name="Mian S."/>
            <person name="Hill R."/>
            <person name="Leitch I.J."/>
            <person name="Gaya E."/>
        </authorList>
    </citation>
    <scope>NUCLEOTIDE SEQUENCE</scope>
    <source>
        <strain evidence="2">LIQ254RAFAR</strain>
    </source>
</reference>
<dbReference type="EMBL" id="JAPUFD010000005">
    <property type="protein sequence ID" value="MDI1487168.1"/>
    <property type="molecule type" value="Genomic_DNA"/>
</dbReference>
<comment type="caution">
    <text evidence="2">The sequence shown here is derived from an EMBL/GenBank/DDBJ whole genome shotgun (WGS) entry which is preliminary data.</text>
</comment>
<dbReference type="NCBIfam" id="TIGR01662">
    <property type="entry name" value="HAD-SF-IIIA"/>
    <property type="match status" value="1"/>
</dbReference>
<accession>A0AA43QIJ1</accession>
<keyword evidence="2" id="KW-0808">Transferase</keyword>
<dbReference type="GO" id="GO:0046404">
    <property type="term" value="F:ATP-dependent polydeoxyribonucleotide 5'-hydroxyl-kinase activity"/>
    <property type="evidence" value="ECO:0007669"/>
    <property type="project" value="TreeGrafter"/>
</dbReference>
<gene>
    <name evidence="2" type="primary">pnk1</name>
    <name evidence="2" type="ORF">OHK93_006436</name>
</gene>
<evidence type="ECO:0000256" key="1">
    <source>
        <dbReference type="SAM" id="MobiDB-lite"/>
    </source>
</evidence>
<evidence type="ECO:0000313" key="3">
    <source>
        <dbReference type="Proteomes" id="UP001161017"/>
    </source>
</evidence>
<evidence type="ECO:0000313" key="2">
    <source>
        <dbReference type="EMBL" id="MDI1487168.1"/>
    </source>
</evidence>
<organism evidence="2 3">
    <name type="scientific">Ramalina farinacea</name>
    <dbReference type="NCBI Taxonomy" id="258253"/>
    <lineage>
        <taxon>Eukaryota</taxon>
        <taxon>Fungi</taxon>
        <taxon>Dikarya</taxon>
        <taxon>Ascomycota</taxon>
        <taxon>Pezizomycotina</taxon>
        <taxon>Lecanoromycetes</taxon>
        <taxon>OSLEUM clade</taxon>
        <taxon>Lecanoromycetidae</taxon>
        <taxon>Lecanorales</taxon>
        <taxon>Lecanorineae</taxon>
        <taxon>Ramalinaceae</taxon>
        <taxon>Ramalina</taxon>
    </lineage>
</organism>
<dbReference type="PANTHER" id="PTHR12083">
    <property type="entry name" value="BIFUNCTIONAL POLYNUCLEOTIDE PHOSPHATASE/KINASE"/>
    <property type="match status" value="1"/>
</dbReference>